<accession>A0A1Y5I2S3</accession>
<organism evidence="11 12">
    <name type="scientific">Oleispira antarctica</name>
    <dbReference type="NCBI Taxonomy" id="188908"/>
    <lineage>
        <taxon>Bacteria</taxon>
        <taxon>Pseudomonadati</taxon>
        <taxon>Pseudomonadota</taxon>
        <taxon>Gammaproteobacteria</taxon>
        <taxon>Oceanospirillales</taxon>
        <taxon>Oceanospirillaceae</taxon>
        <taxon>Oleispira</taxon>
    </lineage>
</organism>
<dbReference type="AlphaFoldDB" id="A0A1Y5I2S3"/>
<evidence type="ECO:0000256" key="6">
    <source>
        <dbReference type="ARBA" id="ARBA00022989"/>
    </source>
</evidence>
<evidence type="ECO:0000256" key="2">
    <source>
        <dbReference type="ARBA" id="ARBA00022448"/>
    </source>
</evidence>
<feature type="domain" description="Tripartite ATP-independent periplasmic transporters DctQ component" evidence="10">
    <location>
        <begin position="2"/>
        <end position="113"/>
    </location>
</feature>
<comment type="subcellular location">
    <subcellularLocation>
        <location evidence="1 9">Cell inner membrane</location>
        <topology evidence="1 9">Multi-pass membrane protein</topology>
    </subcellularLocation>
</comment>
<dbReference type="GO" id="GO:0022857">
    <property type="term" value="F:transmembrane transporter activity"/>
    <property type="evidence" value="ECO:0007669"/>
    <property type="project" value="UniProtKB-UniRule"/>
</dbReference>
<name>A0A1Y5I2S3_OLEAN</name>
<evidence type="ECO:0000256" key="8">
    <source>
        <dbReference type="ARBA" id="ARBA00038436"/>
    </source>
</evidence>
<keyword evidence="6 9" id="KW-1133">Transmembrane helix</keyword>
<protein>
    <recommendedName>
        <fullName evidence="9">TRAP transporter small permease protein</fullName>
    </recommendedName>
</protein>
<comment type="similarity">
    <text evidence="8 9">Belongs to the TRAP transporter small permease family.</text>
</comment>
<evidence type="ECO:0000256" key="1">
    <source>
        <dbReference type="ARBA" id="ARBA00004429"/>
    </source>
</evidence>
<proteinExistence type="inferred from homology"/>
<evidence type="ECO:0000256" key="4">
    <source>
        <dbReference type="ARBA" id="ARBA00022519"/>
    </source>
</evidence>
<reference evidence="12" key="1">
    <citation type="journal article" date="2017" name="Proc. Natl. Acad. Sci. U.S.A.">
        <title>Simulation of Deepwater Horizon oil plume reveals substrate specialization within a complex community of hydrocarbon degraders.</title>
        <authorList>
            <person name="Hu P."/>
            <person name="Dubinsky E.A."/>
            <person name="Probst A.J."/>
            <person name="Wang J."/>
            <person name="Sieber C.M.K."/>
            <person name="Tom L.M."/>
            <person name="Gardinali P."/>
            <person name="Banfield J.F."/>
            <person name="Atlas R.M."/>
            <person name="Andersen G.L."/>
        </authorList>
    </citation>
    <scope>NUCLEOTIDE SEQUENCE [LARGE SCALE GENOMIC DNA]</scope>
</reference>
<comment type="caution">
    <text evidence="9">Lacks conserved residue(s) required for the propagation of feature annotation.</text>
</comment>
<evidence type="ECO:0000256" key="3">
    <source>
        <dbReference type="ARBA" id="ARBA00022475"/>
    </source>
</evidence>
<dbReference type="EMBL" id="MABE01000062">
    <property type="protein sequence ID" value="OUS41425.1"/>
    <property type="molecule type" value="Genomic_DNA"/>
</dbReference>
<feature type="transmembrane region" description="Helical" evidence="9">
    <location>
        <begin position="44"/>
        <end position="65"/>
    </location>
</feature>
<keyword evidence="3" id="KW-1003">Cell membrane</keyword>
<gene>
    <name evidence="11" type="ORF">A9R00_01005</name>
</gene>
<evidence type="ECO:0000256" key="9">
    <source>
        <dbReference type="RuleBase" id="RU369079"/>
    </source>
</evidence>
<dbReference type="Proteomes" id="UP000227088">
    <property type="component" value="Unassembled WGS sequence"/>
</dbReference>
<evidence type="ECO:0000313" key="11">
    <source>
        <dbReference type="EMBL" id="OUS41425.1"/>
    </source>
</evidence>
<evidence type="ECO:0000313" key="12">
    <source>
        <dbReference type="Proteomes" id="UP000227088"/>
    </source>
</evidence>
<dbReference type="PANTHER" id="PTHR35011">
    <property type="entry name" value="2,3-DIKETO-L-GULONATE TRAP TRANSPORTER SMALL PERMEASE PROTEIN YIAM"/>
    <property type="match status" value="1"/>
</dbReference>
<dbReference type="Pfam" id="PF04290">
    <property type="entry name" value="DctQ"/>
    <property type="match status" value="1"/>
</dbReference>
<evidence type="ECO:0000256" key="7">
    <source>
        <dbReference type="ARBA" id="ARBA00023136"/>
    </source>
</evidence>
<dbReference type="GO" id="GO:0005886">
    <property type="term" value="C:plasma membrane"/>
    <property type="evidence" value="ECO:0007669"/>
    <property type="project" value="UniProtKB-SubCell"/>
</dbReference>
<feature type="transmembrane region" description="Helical" evidence="9">
    <location>
        <begin position="85"/>
        <end position="106"/>
    </location>
</feature>
<comment type="caution">
    <text evidence="11">The sequence shown here is derived from an EMBL/GenBank/DDBJ whole genome shotgun (WGS) entry which is preliminary data.</text>
</comment>
<dbReference type="InterPro" id="IPR055348">
    <property type="entry name" value="DctQ"/>
</dbReference>
<comment type="function">
    <text evidence="9">Part of the tripartite ATP-independent periplasmic (TRAP) transport system.</text>
</comment>
<keyword evidence="2 9" id="KW-0813">Transport</keyword>
<evidence type="ECO:0000259" key="10">
    <source>
        <dbReference type="Pfam" id="PF04290"/>
    </source>
</evidence>
<dbReference type="PANTHER" id="PTHR35011:SF4">
    <property type="entry name" value="SLL1102 PROTEIN"/>
    <property type="match status" value="1"/>
</dbReference>
<feature type="transmembrane region" description="Helical" evidence="9">
    <location>
        <begin position="6"/>
        <end position="23"/>
    </location>
</feature>
<keyword evidence="7 9" id="KW-0472">Membrane</keyword>
<comment type="subunit">
    <text evidence="9">The complex comprises the extracytoplasmic solute receptor protein and the two transmembrane proteins.</text>
</comment>
<dbReference type="InterPro" id="IPR007387">
    <property type="entry name" value="TRAP_DctQ"/>
</dbReference>
<keyword evidence="5 9" id="KW-0812">Transmembrane</keyword>
<evidence type="ECO:0000256" key="5">
    <source>
        <dbReference type="ARBA" id="ARBA00022692"/>
    </source>
</evidence>
<keyword evidence="4 9" id="KW-0997">Cell inner membrane</keyword>
<sequence>MQETVMYLHAALFMFGVAYTWQQQGHVRVDILYHKWPKAIQQRIDLFGTLFLLLPTCIFLIYISWDYVLMAWQYGEKSHEAGGLPFVYLLKTLIIVLPSLLIIQAISNVLSLIFNIPLNTNNDTARGNS</sequence>